<dbReference type="InterPro" id="IPR007393">
    <property type="entry name" value="YlxR_dom"/>
</dbReference>
<feature type="region of interest" description="Disordered" evidence="1">
    <location>
        <begin position="196"/>
        <end position="219"/>
    </location>
</feature>
<dbReference type="CDD" id="cd00279">
    <property type="entry name" value="YlxR"/>
    <property type="match status" value="1"/>
</dbReference>
<dbReference type="EMBL" id="FXBL01000004">
    <property type="protein sequence ID" value="SMH35306.1"/>
    <property type="molecule type" value="Genomic_DNA"/>
</dbReference>
<dbReference type="SUPFAM" id="SSF64376">
    <property type="entry name" value="YlxR-like"/>
    <property type="match status" value="1"/>
</dbReference>
<gene>
    <name evidence="3" type="ORF">SAMN02982922_1585</name>
</gene>
<sequence length="219" mass="22904">MNEMNDRTCIVTRQAGDPEGLIRFVVGPDSSVVPDIKRKLPGRGCWVTADRRHVDEAARKNLFRRAFKSEVSVSPNLGDVVERVLVQNALGALGLARKAGVLALGAAKVEASVRSGEAAAVLHAHEAQADGVRKITQARRATVHLGGPDIPAYKLFSEAELGLALGGANVIHAAVLAGDAGKAALKRVVALDRYRGGSPDDGLGSATIESVDGASKDME</sequence>
<feature type="domain" description="YlxR" evidence="2">
    <location>
        <begin position="7"/>
        <end position="77"/>
    </location>
</feature>
<dbReference type="PANTHER" id="PTHR34215:SF1">
    <property type="entry name" value="YLXR DOMAIN-CONTAINING PROTEIN"/>
    <property type="match status" value="1"/>
</dbReference>
<protein>
    <recommendedName>
        <fullName evidence="2">YlxR domain-containing protein</fullName>
    </recommendedName>
</protein>
<organism evidence="3 4">
    <name type="scientific">Mesorhizobium australicum</name>
    <dbReference type="NCBI Taxonomy" id="536018"/>
    <lineage>
        <taxon>Bacteria</taxon>
        <taxon>Pseudomonadati</taxon>
        <taxon>Pseudomonadota</taxon>
        <taxon>Alphaproteobacteria</taxon>
        <taxon>Hyphomicrobiales</taxon>
        <taxon>Phyllobacteriaceae</taxon>
        <taxon>Mesorhizobium</taxon>
    </lineage>
</organism>
<proteinExistence type="predicted"/>
<accession>A0A1X7NCE2</accession>
<name>A0A1X7NCE2_9HYPH</name>
<dbReference type="NCBIfam" id="NF006622">
    <property type="entry name" value="PRK09190.1"/>
    <property type="match status" value="1"/>
</dbReference>
<dbReference type="InterPro" id="IPR035931">
    <property type="entry name" value="YlxR-like_sf"/>
</dbReference>
<dbReference type="InterPro" id="IPR029064">
    <property type="entry name" value="Ribosomal_eL30-like_sf"/>
</dbReference>
<keyword evidence="4" id="KW-1185">Reference proteome</keyword>
<evidence type="ECO:0000259" key="2">
    <source>
        <dbReference type="Pfam" id="PF04296"/>
    </source>
</evidence>
<dbReference type="PANTHER" id="PTHR34215">
    <property type="entry name" value="BLL0784 PROTEIN"/>
    <property type="match status" value="1"/>
</dbReference>
<dbReference type="Gene3D" id="3.30.1330.30">
    <property type="match status" value="1"/>
</dbReference>
<dbReference type="Pfam" id="PF04296">
    <property type="entry name" value="YlxR"/>
    <property type="match status" value="1"/>
</dbReference>
<dbReference type="InterPro" id="IPR037465">
    <property type="entry name" value="YlxR"/>
</dbReference>
<evidence type="ECO:0000313" key="3">
    <source>
        <dbReference type="EMBL" id="SMH35306.1"/>
    </source>
</evidence>
<reference evidence="3 4" key="1">
    <citation type="submission" date="2017-04" db="EMBL/GenBank/DDBJ databases">
        <authorList>
            <person name="Afonso C.L."/>
            <person name="Miller P.J."/>
            <person name="Scott M.A."/>
            <person name="Spackman E."/>
            <person name="Goraichik I."/>
            <person name="Dimitrov K.M."/>
            <person name="Suarez D.L."/>
            <person name="Swayne D.E."/>
        </authorList>
    </citation>
    <scope>NUCLEOTIDE SEQUENCE [LARGE SCALE GENOMIC DNA]</scope>
    <source>
        <strain evidence="3 4">B5P</strain>
    </source>
</reference>
<dbReference type="Proteomes" id="UP000193083">
    <property type="component" value="Unassembled WGS sequence"/>
</dbReference>
<dbReference type="AlphaFoldDB" id="A0A1X7NCE2"/>
<dbReference type="Gene3D" id="3.30.1230.10">
    <property type="entry name" value="YlxR-like"/>
    <property type="match status" value="1"/>
</dbReference>
<evidence type="ECO:0000313" key="4">
    <source>
        <dbReference type="Proteomes" id="UP000193083"/>
    </source>
</evidence>
<evidence type="ECO:0000256" key="1">
    <source>
        <dbReference type="SAM" id="MobiDB-lite"/>
    </source>
</evidence>
<dbReference type="SUPFAM" id="SSF55315">
    <property type="entry name" value="L30e-like"/>
    <property type="match status" value="1"/>
</dbReference>